<evidence type="ECO:0000313" key="2">
    <source>
        <dbReference type="EMBL" id="AOY82461.2"/>
    </source>
</evidence>
<protein>
    <submittedName>
        <fullName evidence="2">CHAT domain-containing protein</fullName>
    </submittedName>
</protein>
<dbReference type="Gene3D" id="1.25.40.10">
    <property type="entry name" value="Tetratricopeptide repeat domain"/>
    <property type="match status" value="4"/>
</dbReference>
<organism evidence="2">
    <name type="scientific">Moorena producens (strain JHB)</name>
    <dbReference type="NCBI Taxonomy" id="1454205"/>
    <lineage>
        <taxon>Bacteria</taxon>
        <taxon>Bacillati</taxon>
        <taxon>Cyanobacteriota</taxon>
        <taxon>Cyanophyceae</taxon>
        <taxon>Coleofasciculales</taxon>
        <taxon>Coleofasciculaceae</taxon>
        <taxon>Moorena</taxon>
    </lineage>
</organism>
<dbReference type="AlphaFoldDB" id="A0A1D9G4H9"/>
<dbReference type="InterPro" id="IPR006597">
    <property type="entry name" value="Sel1-like"/>
</dbReference>
<accession>A0A1D9G4H9</accession>
<dbReference type="Proteomes" id="UP000176944">
    <property type="component" value="Chromosome"/>
</dbReference>
<gene>
    <name evidence="2" type="ORF">BJP36_23675</name>
</gene>
<dbReference type="InterPro" id="IPR019734">
    <property type="entry name" value="TPR_rpt"/>
</dbReference>
<dbReference type="SUPFAM" id="SSF48452">
    <property type="entry name" value="TPR-like"/>
    <property type="match status" value="4"/>
</dbReference>
<dbReference type="Pfam" id="PF08238">
    <property type="entry name" value="Sel1"/>
    <property type="match status" value="9"/>
</dbReference>
<dbReference type="PANTHER" id="PTHR10098">
    <property type="entry name" value="RAPSYN-RELATED"/>
    <property type="match status" value="1"/>
</dbReference>
<dbReference type="PANTHER" id="PTHR10098:SF108">
    <property type="entry name" value="TETRATRICOPEPTIDE REPEAT PROTEIN 28"/>
    <property type="match status" value="1"/>
</dbReference>
<reference evidence="2" key="1">
    <citation type="journal article" date="2017" name="Proc. Natl. Acad. Sci. U.S.A.">
        <title>Comparative genomics uncovers the prolific and distinctive metabolic potential of the cyanobacterial genus Moorea.</title>
        <authorList>
            <person name="Leao T."/>
            <person name="Castelao G."/>
            <person name="Korobeynikov A."/>
            <person name="Monroe E.A."/>
            <person name="Podell S."/>
            <person name="Glukhov E."/>
            <person name="Allen E.E."/>
            <person name="Gerwick W.H."/>
            <person name="Gerwick L."/>
        </authorList>
    </citation>
    <scope>NUCLEOTIDE SEQUENCE</scope>
    <source>
        <strain evidence="2">JHB</strain>
    </source>
</reference>
<dbReference type="Pfam" id="PF12770">
    <property type="entry name" value="CHAT"/>
    <property type="match status" value="1"/>
</dbReference>
<feature type="domain" description="CHAT" evidence="1">
    <location>
        <begin position="895"/>
        <end position="1217"/>
    </location>
</feature>
<dbReference type="EMBL" id="CP017708">
    <property type="protein sequence ID" value="AOY82461.2"/>
    <property type="molecule type" value="Genomic_DNA"/>
</dbReference>
<dbReference type="InterPro" id="IPR024983">
    <property type="entry name" value="CHAT_dom"/>
</dbReference>
<dbReference type="SMART" id="SM00028">
    <property type="entry name" value="TPR"/>
    <property type="match status" value="10"/>
</dbReference>
<sequence>MNEERLQAYRKLIDQLLAESNDQEVSQILNSYRDLVDGGLQQTMLAVAEDLRIQGDLDKSNFLMNIVGKLMGLHRNISDAQLNFLLEVLQATGDSRGDAQVVYPLLANNTDKLDARLAEKLRVWATTRIAEAEADEAKSLAAVIFLFSILIAQFPLGDKASNIEIAITGYEVALTVVTRKELPEQWASTQNNLGNAYRDRIKGQKEQNLEDAIACYQLALEVRTRQAFPVDWAMTQNNLGLAYSDRITGQKEQNLEQAIACYKLALEVRTREAFPIDWATTQYNLGNAYLERITGQKEQNLEEAISCYQLALKVRTREAFPIDWARTQTNLGNAYGNRITGPKAQNLENSIPCYELALSVYTREAFPVHWAGTQYNLGNAYLKRIIGQKAQNLEDAIACYKSTLAVYTRETFPEQWASTQNNLGNAYLERITGQKAQNLEDAIACYKLALEVRTREAFPVDWAQTQNNLGNAYRDRITGTKAQNLEQAIACYKLALEVRTREAFPEQWAMTQNNLGNAYLDRITGTKAQNLEQAIACYKSALEVRTREAFPIDWATTQINLGNAYSEPITGQKAQNREQAIACYQSALDVYTREAFPYEWATTQINLGGAYFNRITGQKAQNLEDAIACYQLAKDVFTRKAFPKKWALTQNNLGFAYQDAQNFPEAYKAFDAAIKTVEFLRDEIIYGSGVEDYKTKLAEKWNRVYRGMVETCLDLTNITAAIEYVERSKTGNLVEEILSRDLKTIFPVDVATQLQQYRDEIAAGQDKIQQGKAENPKVLAQHLQELRQQRNELQEQYLPIGSSFKFEQFQQKLDHHTAIVEFYITGDKLLTFIFTSETQQPIVWQSEPQDFKKFQKSVNGYLRAYYNKKYHWQRRLTTRLHLLAKIIHIDDIIEQIPPECDRLILISHQYLHLFPLHALPINSQQGEGKSEILMDRFPAGVSYAPSCQLLQLAKTRKRPNFTHLFAVQNPTDDLVYTNIGVEVIKGYFNPPPDTEVLVEKAATKAAIDSKPLNTYHCVHFSCHGYFNYDKPRKSALILADAHLNPAPAELNPEQHLPLDDGEVIDLDKCLTLDAVFALKLEQKLEQCRLVTLSACETGLIDFKNSSDEYIGLPSGFLVAGSPAVVSSLWRVNELSTALLMIKFYENHRKMISLAVALNQAQIWLRDITKEKLEEYIDKLPLTVVQQYIIKAKFHNFNSTDKPFQQPFLWAAFCAIGQ</sequence>
<reference evidence="2" key="2">
    <citation type="submission" date="2022-10" db="EMBL/GenBank/DDBJ databases">
        <authorList>
            <person name="Ngo T.-E."/>
        </authorList>
    </citation>
    <scope>NUCLEOTIDE SEQUENCE</scope>
    <source>
        <strain evidence="2">JHB</strain>
    </source>
</reference>
<evidence type="ECO:0000259" key="1">
    <source>
        <dbReference type="Pfam" id="PF12770"/>
    </source>
</evidence>
<proteinExistence type="predicted"/>
<name>A0A1D9G4H9_MOOP1</name>
<dbReference type="SMART" id="SM00671">
    <property type="entry name" value="SEL1"/>
    <property type="match status" value="8"/>
</dbReference>
<dbReference type="InterPro" id="IPR011990">
    <property type="entry name" value="TPR-like_helical_dom_sf"/>
</dbReference>